<evidence type="ECO:0000313" key="1">
    <source>
        <dbReference type="EMBL" id="CAL1282715.1"/>
    </source>
</evidence>
<dbReference type="EMBL" id="CAXIEN010000160">
    <property type="protein sequence ID" value="CAL1282715.1"/>
    <property type="molecule type" value="Genomic_DNA"/>
</dbReference>
<organism evidence="1 2">
    <name type="scientific">Larinioides sclopetarius</name>
    <dbReference type="NCBI Taxonomy" id="280406"/>
    <lineage>
        <taxon>Eukaryota</taxon>
        <taxon>Metazoa</taxon>
        <taxon>Ecdysozoa</taxon>
        <taxon>Arthropoda</taxon>
        <taxon>Chelicerata</taxon>
        <taxon>Arachnida</taxon>
        <taxon>Araneae</taxon>
        <taxon>Araneomorphae</taxon>
        <taxon>Entelegynae</taxon>
        <taxon>Araneoidea</taxon>
        <taxon>Araneidae</taxon>
        <taxon>Larinioides</taxon>
    </lineage>
</organism>
<evidence type="ECO:0008006" key="3">
    <source>
        <dbReference type="Google" id="ProtNLM"/>
    </source>
</evidence>
<evidence type="ECO:0000313" key="2">
    <source>
        <dbReference type="Proteomes" id="UP001497382"/>
    </source>
</evidence>
<keyword evidence="2" id="KW-1185">Reference proteome</keyword>
<accession>A0AAV2AFI9</accession>
<reference evidence="1 2" key="1">
    <citation type="submission" date="2024-04" db="EMBL/GenBank/DDBJ databases">
        <authorList>
            <person name="Rising A."/>
            <person name="Reimegard J."/>
            <person name="Sonavane S."/>
            <person name="Akerstrom W."/>
            <person name="Nylinder S."/>
            <person name="Hedman E."/>
            <person name="Kallberg Y."/>
        </authorList>
    </citation>
    <scope>NUCLEOTIDE SEQUENCE [LARGE SCALE GENOMIC DNA]</scope>
</reference>
<proteinExistence type="predicted"/>
<protein>
    <recommendedName>
        <fullName evidence="3">NADH dehydrogenase subunit 1</fullName>
    </recommendedName>
</protein>
<dbReference type="AlphaFoldDB" id="A0AAV2AFI9"/>
<comment type="caution">
    <text evidence="1">The sequence shown here is derived from an EMBL/GenBank/DDBJ whole genome shotgun (WGS) entry which is preliminary data.</text>
</comment>
<name>A0AAV2AFI9_9ARAC</name>
<gene>
    <name evidence="1" type="ORF">LARSCL_LOCUS12221</name>
</gene>
<sequence length="24" mass="2751">MLISSRIFIMFLCITPQEGVILIL</sequence>
<dbReference type="Proteomes" id="UP001497382">
    <property type="component" value="Unassembled WGS sequence"/>
</dbReference>